<name>A0A5A5TFW1_9CHLR</name>
<evidence type="ECO:0000259" key="9">
    <source>
        <dbReference type="Pfam" id="PF02776"/>
    </source>
</evidence>
<dbReference type="Pfam" id="PF02776">
    <property type="entry name" value="TPP_enzyme_N"/>
    <property type="match status" value="1"/>
</dbReference>
<accession>A0A5A5TFW1</accession>
<dbReference type="CDD" id="cd07035">
    <property type="entry name" value="TPP_PYR_POX_like"/>
    <property type="match status" value="1"/>
</dbReference>
<comment type="similarity">
    <text evidence="3 6">Belongs to the TPP enzyme family.</text>
</comment>
<evidence type="ECO:0000256" key="1">
    <source>
        <dbReference type="ARBA" id="ARBA00001946"/>
    </source>
</evidence>
<evidence type="ECO:0000256" key="6">
    <source>
        <dbReference type="RuleBase" id="RU362132"/>
    </source>
</evidence>
<dbReference type="InterPro" id="IPR012001">
    <property type="entry name" value="Thiamin_PyroP_enz_TPP-bd_dom"/>
</dbReference>
<organism evidence="10 11">
    <name type="scientific">Dictyobacter arantiisoli</name>
    <dbReference type="NCBI Taxonomy" id="2014874"/>
    <lineage>
        <taxon>Bacteria</taxon>
        <taxon>Bacillati</taxon>
        <taxon>Chloroflexota</taxon>
        <taxon>Ktedonobacteria</taxon>
        <taxon>Ktedonobacterales</taxon>
        <taxon>Dictyobacteraceae</taxon>
        <taxon>Dictyobacter</taxon>
    </lineage>
</organism>
<dbReference type="PROSITE" id="PS00187">
    <property type="entry name" value="TPP_ENZYMES"/>
    <property type="match status" value="1"/>
</dbReference>
<dbReference type="InterPro" id="IPR029035">
    <property type="entry name" value="DHS-like_NAD/FAD-binding_dom"/>
</dbReference>
<dbReference type="Pfam" id="PF00205">
    <property type="entry name" value="TPP_enzyme_M"/>
    <property type="match status" value="1"/>
</dbReference>
<comment type="caution">
    <text evidence="10">The sequence shown here is derived from an EMBL/GenBank/DDBJ whole genome shotgun (WGS) entry which is preliminary data.</text>
</comment>
<dbReference type="PANTHER" id="PTHR18968:SF166">
    <property type="entry name" value="2-HYDROXYACYL-COA LYASE 2"/>
    <property type="match status" value="1"/>
</dbReference>
<dbReference type="EMBL" id="BIXY01000071">
    <property type="protein sequence ID" value="GCF10461.1"/>
    <property type="molecule type" value="Genomic_DNA"/>
</dbReference>
<dbReference type="SUPFAM" id="SSF52518">
    <property type="entry name" value="Thiamin diphosphate-binding fold (THDP-binding)"/>
    <property type="match status" value="2"/>
</dbReference>
<keyword evidence="4" id="KW-0479">Metal-binding</keyword>
<dbReference type="PANTHER" id="PTHR18968">
    <property type="entry name" value="THIAMINE PYROPHOSPHATE ENZYMES"/>
    <property type="match status" value="1"/>
</dbReference>
<feature type="domain" description="Thiamine pyrophosphate enzyme central" evidence="7">
    <location>
        <begin position="198"/>
        <end position="336"/>
    </location>
</feature>
<dbReference type="Gene3D" id="3.40.50.970">
    <property type="match status" value="2"/>
</dbReference>
<dbReference type="GO" id="GO:0050660">
    <property type="term" value="F:flavin adenine dinucleotide binding"/>
    <property type="evidence" value="ECO:0007669"/>
    <property type="project" value="TreeGrafter"/>
</dbReference>
<dbReference type="InterPro" id="IPR029061">
    <property type="entry name" value="THDP-binding"/>
</dbReference>
<dbReference type="CDD" id="cd00568">
    <property type="entry name" value="TPP_enzymes"/>
    <property type="match status" value="1"/>
</dbReference>
<sequence length="585" mass="62402">MISAIHFLLQTLEEEGVTHIFGVPGGPLVPFYEALSERQNILPVLAKHEEGAAFMADGYARVHRGLGVCCATTGPGAMNALTGVASAYGDSIPLLFLGAQVSTAVFGKNALQDSSGGHWNINIVEMYRTATKLSVMLQNPQQMPHLLHRAIRTALTGRPGAVHLSLPVDLVKQSIVVDESSTSSFYSHAVTAGDPASIAQVASILQDAKHPVFFVGHGANLAGAWAPLYRIAEALHIPVATTLKGKGVFPEEHELSLGVFGIGGNALSDAYMLADEIDVLIIIGSGMGELQTHGWHPNLAHKRAIVQIDIDPLEIGKNYPVQASIVGDANAILTALADVLCNSNPYPHPQAKSYPLLDSLRAQEERFYQAETLQGDAPILKPQTVVAAMSEILPAETLLFVDNGNSLSWAGQYYVARQPGTIFCSMNVASMGYAIAAAIGGKMAAPERPVVALIGDGAFGMNGMELHTAVEYQVPVIWVVLNNGGHGMVYNGETLMNGKSTSTTVFRTPLDIQSIAQGLGVKALKATNLSEFVSTLQEALRMQEPCLIDATVDLEEVPRALRRRAATLNSFIGKKTEPHQEASIR</sequence>
<dbReference type="Pfam" id="PF02775">
    <property type="entry name" value="TPP_enzyme_C"/>
    <property type="match status" value="1"/>
</dbReference>
<evidence type="ECO:0000259" key="7">
    <source>
        <dbReference type="Pfam" id="PF00205"/>
    </source>
</evidence>
<evidence type="ECO:0000256" key="2">
    <source>
        <dbReference type="ARBA" id="ARBA00001964"/>
    </source>
</evidence>
<dbReference type="GO" id="GO:0000287">
    <property type="term" value="F:magnesium ion binding"/>
    <property type="evidence" value="ECO:0007669"/>
    <property type="project" value="InterPro"/>
</dbReference>
<dbReference type="OrthoDB" id="4494979at2"/>
<evidence type="ECO:0000256" key="5">
    <source>
        <dbReference type="ARBA" id="ARBA00023052"/>
    </source>
</evidence>
<dbReference type="GO" id="GO:0009099">
    <property type="term" value="P:L-valine biosynthetic process"/>
    <property type="evidence" value="ECO:0007669"/>
    <property type="project" value="TreeGrafter"/>
</dbReference>
<dbReference type="GO" id="GO:0030976">
    <property type="term" value="F:thiamine pyrophosphate binding"/>
    <property type="evidence" value="ECO:0007669"/>
    <property type="project" value="InterPro"/>
</dbReference>
<evidence type="ECO:0000259" key="8">
    <source>
        <dbReference type="Pfam" id="PF02775"/>
    </source>
</evidence>
<dbReference type="RefSeq" id="WP_149403343.1">
    <property type="nucleotide sequence ID" value="NZ_BIXY01000071.1"/>
</dbReference>
<dbReference type="GO" id="GO:0003984">
    <property type="term" value="F:acetolactate synthase activity"/>
    <property type="evidence" value="ECO:0007669"/>
    <property type="project" value="TreeGrafter"/>
</dbReference>
<reference evidence="10 11" key="1">
    <citation type="submission" date="2019-01" db="EMBL/GenBank/DDBJ databases">
        <title>Draft genome sequence of Dictyobacter sp. Uno17.</title>
        <authorList>
            <person name="Wang C.M."/>
            <person name="Zheng Y."/>
            <person name="Sakai Y."/>
            <person name="Abe K."/>
            <person name="Yokota A."/>
            <person name="Yabe S."/>
        </authorList>
    </citation>
    <scope>NUCLEOTIDE SEQUENCE [LARGE SCALE GENOMIC DNA]</scope>
    <source>
        <strain evidence="10 11">Uno17</strain>
    </source>
</reference>
<proteinExistence type="inferred from homology"/>
<evidence type="ECO:0000256" key="4">
    <source>
        <dbReference type="ARBA" id="ARBA00022723"/>
    </source>
</evidence>
<dbReference type="GO" id="GO:0005948">
    <property type="term" value="C:acetolactate synthase complex"/>
    <property type="evidence" value="ECO:0007669"/>
    <property type="project" value="TreeGrafter"/>
</dbReference>
<feature type="domain" description="Thiamine pyrophosphate enzyme TPP-binding" evidence="8">
    <location>
        <begin position="402"/>
        <end position="549"/>
    </location>
</feature>
<dbReference type="FunFam" id="3.40.50.970:FF:000007">
    <property type="entry name" value="Acetolactate synthase"/>
    <property type="match status" value="1"/>
</dbReference>
<dbReference type="InterPro" id="IPR012000">
    <property type="entry name" value="Thiamin_PyroP_enz_cen_dom"/>
</dbReference>
<dbReference type="SUPFAM" id="SSF52467">
    <property type="entry name" value="DHS-like NAD/FAD-binding domain"/>
    <property type="match status" value="1"/>
</dbReference>
<evidence type="ECO:0000313" key="10">
    <source>
        <dbReference type="EMBL" id="GCF10461.1"/>
    </source>
</evidence>
<evidence type="ECO:0000256" key="3">
    <source>
        <dbReference type="ARBA" id="ARBA00007812"/>
    </source>
</evidence>
<dbReference type="InterPro" id="IPR045229">
    <property type="entry name" value="TPP_enz"/>
</dbReference>
<comment type="cofactor">
    <cofactor evidence="1">
        <name>Mg(2+)</name>
        <dbReference type="ChEBI" id="CHEBI:18420"/>
    </cofactor>
</comment>
<dbReference type="Gene3D" id="3.40.50.1220">
    <property type="entry name" value="TPP-binding domain"/>
    <property type="match status" value="1"/>
</dbReference>
<feature type="domain" description="Thiamine pyrophosphate enzyme N-terminal TPP-binding" evidence="9">
    <location>
        <begin position="6"/>
        <end position="113"/>
    </location>
</feature>
<dbReference type="AlphaFoldDB" id="A0A5A5TFW1"/>
<evidence type="ECO:0000313" key="11">
    <source>
        <dbReference type="Proteomes" id="UP000322530"/>
    </source>
</evidence>
<protein>
    <submittedName>
        <fullName evidence="10">Acetolactate synthase catalytic subunit</fullName>
    </submittedName>
</protein>
<dbReference type="GO" id="GO:0009097">
    <property type="term" value="P:isoleucine biosynthetic process"/>
    <property type="evidence" value="ECO:0007669"/>
    <property type="project" value="TreeGrafter"/>
</dbReference>
<keyword evidence="11" id="KW-1185">Reference proteome</keyword>
<gene>
    <name evidence="10" type="ORF">KDI_40250</name>
</gene>
<dbReference type="InterPro" id="IPR000399">
    <property type="entry name" value="TPP-bd_CS"/>
</dbReference>
<dbReference type="InterPro" id="IPR011766">
    <property type="entry name" value="TPP_enzyme_TPP-bd"/>
</dbReference>
<comment type="cofactor">
    <cofactor evidence="2">
        <name>thiamine diphosphate</name>
        <dbReference type="ChEBI" id="CHEBI:58937"/>
    </cofactor>
</comment>
<keyword evidence="5 6" id="KW-0786">Thiamine pyrophosphate</keyword>
<dbReference type="Proteomes" id="UP000322530">
    <property type="component" value="Unassembled WGS sequence"/>
</dbReference>